<name>A0A9W3BKW5_BIOGL</name>
<keyword evidence="6" id="KW-0325">Glycoprotein</keyword>
<evidence type="ECO:0000256" key="8">
    <source>
        <dbReference type="SAM" id="SignalP"/>
    </source>
</evidence>
<keyword evidence="3" id="KW-0479">Metal-binding</keyword>
<feature type="compositionally biased region" description="Basic and acidic residues" evidence="7">
    <location>
        <begin position="432"/>
        <end position="444"/>
    </location>
</feature>
<feature type="domain" description="Sulfatase N-terminal" evidence="9">
    <location>
        <begin position="29"/>
        <end position="369"/>
    </location>
</feature>
<dbReference type="PANTHER" id="PTHR10342:SF274">
    <property type="entry name" value="ARYLSULFATASE B"/>
    <property type="match status" value="1"/>
</dbReference>
<evidence type="ECO:0000256" key="5">
    <source>
        <dbReference type="ARBA" id="ARBA00022837"/>
    </source>
</evidence>
<dbReference type="Pfam" id="PF00884">
    <property type="entry name" value="Sulfatase"/>
    <property type="match status" value="1"/>
</dbReference>
<gene>
    <name evidence="11" type="primary">LOC106060780</name>
</gene>
<feature type="signal peptide" evidence="8">
    <location>
        <begin position="1"/>
        <end position="19"/>
    </location>
</feature>
<evidence type="ECO:0000256" key="7">
    <source>
        <dbReference type="SAM" id="MobiDB-lite"/>
    </source>
</evidence>
<sequence length="519" mass="59698">MTSSRSLFLVVYFVLLAESRKRNLPPQKPHIVFIYADDLGWNDVGWHNPSIPTPHLNKLASEGVILNSMYAQPTCTPSRVSLLTGYYPFHTELQKAVMPVEALYLPDKYKLLPQYLKDQGYTTHMIGKWHLGFCNEKYTPTRRGFDSFYGILSGSNDHYTHELGSPVPVSFSNKLFLNSSIKGSLKSSLKVRVQTYFQGVDFRFNETSWKDDLRMYSTHAYTKRAVDIIRSHDPSTPLFMYMSYQAPHMPIDVPKRYADKFRHVEMQERRKYLGMVSAIDESVGAITRALRTSKLMNNLLLIFTSDNGGNPYYGGNNWPLRGAKTSNWEGGTRVPTFVYSETLLLRKKATTNEMMHMIDWMPTLLEVAGRKPVYGIDGRSQWRMISRGTLSSREELVYNIEPNSGKGAIRVGDYKLLIGKPGMQNDWYPPPEDTHEPRMRYSGGKKDKVNVKSEHFFLYNIKDDPFEIHNLYKELPEVAEVLLSRFRSYNNTRKAPLERIIDPASNPENFGGFWSPGWC</sequence>
<dbReference type="InterPro" id="IPR024607">
    <property type="entry name" value="Sulfatase_CS"/>
</dbReference>
<evidence type="ECO:0000256" key="3">
    <source>
        <dbReference type="ARBA" id="ARBA00022723"/>
    </source>
</evidence>
<comment type="cofactor">
    <cofactor evidence="1">
        <name>Ca(2+)</name>
        <dbReference type="ChEBI" id="CHEBI:29108"/>
    </cofactor>
</comment>
<dbReference type="GO" id="GO:0008484">
    <property type="term" value="F:sulfuric ester hydrolase activity"/>
    <property type="evidence" value="ECO:0007669"/>
    <property type="project" value="InterPro"/>
</dbReference>
<accession>A0A9W3BKW5</accession>
<dbReference type="Proteomes" id="UP001165740">
    <property type="component" value="Chromosome 10"/>
</dbReference>
<evidence type="ECO:0000259" key="9">
    <source>
        <dbReference type="Pfam" id="PF00884"/>
    </source>
</evidence>
<organism evidence="10 11">
    <name type="scientific">Biomphalaria glabrata</name>
    <name type="common">Bloodfluke planorb</name>
    <name type="synonym">Freshwater snail</name>
    <dbReference type="NCBI Taxonomy" id="6526"/>
    <lineage>
        <taxon>Eukaryota</taxon>
        <taxon>Metazoa</taxon>
        <taxon>Spiralia</taxon>
        <taxon>Lophotrochozoa</taxon>
        <taxon>Mollusca</taxon>
        <taxon>Gastropoda</taxon>
        <taxon>Heterobranchia</taxon>
        <taxon>Euthyneura</taxon>
        <taxon>Panpulmonata</taxon>
        <taxon>Hygrophila</taxon>
        <taxon>Lymnaeoidea</taxon>
        <taxon>Planorbidae</taxon>
        <taxon>Biomphalaria</taxon>
    </lineage>
</organism>
<reference evidence="11" key="1">
    <citation type="submission" date="2025-08" db="UniProtKB">
        <authorList>
            <consortium name="RefSeq"/>
        </authorList>
    </citation>
    <scope>IDENTIFICATION</scope>
</reference>
<keyword evidence="10" id="KW-1185">Reference proteome</keyword>
<dbReference type="InterPro" id="IPR000917">
    <property type="entry name" value="Sulfatase_N"/>
</dbReference>
<evidence type="ECO:0000256" key="1">
    <source>
        <dbReference type="ARBA" id="ARBA00001913"/>
    </source>
</evidence>
<protein>
    <submittedName>
        <fullName evidence="11">Arylsulfatase B-like</fullName>
    </submittedName>
</protein>
<dbReference type="GO" id="GO:0046872">
    <property type="term" value="F:metal ion binding"/>
    <property type="evidence" value="ECO:0007669"/>
    <property type="project" value="UniProtKB-KW"/>
</dbReference>
<dbReference type="PROSITE" id="PS00523">
    <property type="entry name" value="SULFATASE_1"/>
    <property type="match status" value="1"/>
</dbReference>
<keyword evidence="8" id="KW-0732">Signal</keyword>
<dbReference type="RefSeq" id="XP_055900161.1">
    <property type="nucleotide sequence ID" value="XM_056044186.1"/>
</dbReference>
<evidence type="ECO:0000313" key="11">
    <source>
        <dbReference type="RefSeq" id="XP_055900161.1"/>
    </source>
</evidence>
<dbReference type="InterPro" id="IPR017850">
    <property type="entry name" value="Alkaline_phosphatase_core_sf"/>
</dbReference>
<dbReference type="OMA" id="HLGWDWH"/>
<evidence type="ECO:0000256" key="4">
    <source>
        <dbReference type="ARBA" id="ARBA00022801"/>
    </source>
</evidence>
<dbReference type="Gene3D" id="3.40.720.10">
    <property type="entry name" value="Alkaline Phosphatase, subunit A"/>
    <property type="match status" value="1"/>
</dbReference>
<feature type="region of interest" description="Disordered" evidence="7">
    <location>
        <begin position="425"/>
        <end position="444"/>
    </location>
</feature>
<dbReference type="Gene3D" id="3.30.1120.10">
    <property type="match status" value="1"/>
</dbReference>
<dbReference type="OrthoDB" id="103349at2759"/>
<dbReference type="SUPFAM" id="SSF53649">
    <property type="entry name" value="Alkaline phosphatase-like"/>
    <property type="match status" value="1"/>
</dbReference>
<keyword evidence="5" id="KW-0106">Calcium</keyword>
<dbReference type="InterPro" id="IPR047115">
    <property type="entry name" value="ARSB"/>
</dbReference>
<feature type="chain" id="PRO_5040799076" evidence="8">
    <location>
        <begin position="20"/>
        <end position="519"/>
    </location>
</feature>
<dbReference type="PROSITE" id="PS00149">
    <property type="entry name" value="SULFATASE_2"/>
    <property type="match status" value="1"/>
</dbReference>
<evidence type="ECO:0000256" key="2">
    <source>
        <dbReference type="ARBA" id="ARBA00008779"/>
    </source>
</evidence>
<dbReference type="PANTHER" id="PTHR10342">
    <property type="entry name" value="ARYLSULFATASE"/>
    <property type="match status" value="1"/>
</dbReference>
<evidence type="ECO:0000256" key="6">
    <source>
        <dbReference type="ARBA" id="ARBA00023180"/>
    </source>
</evidence>
<comment type="similarity">
    <text evidence="2">Belongs to the sulfatase family.</text>
</comment>
<dbReference type="AlphaFoldDB" id="A0A9W3BKW5"/>
<keyword evidence="4" id="KW-0378">Hydrolase</keyword>
<evidence type="ECO:0000313" key="10">
    <source>
        <dbReference type="Proteomes" id="UP001165740"/>
    </source>
</evidence>
<dbReference type="CDD" id="cd16029">
    <property type="entry name" value="4-S"/>
    <property type="match status" value="1"/>
</dbReference>
<dbReference type="GeneID" id="106060780"/>
<proteinExistence type="inferred from homology"/>